<dbReference type="Pfam" id="PF14107">
    <property type="entry name" value="DUF4280"/>
    <property type="match status" value="1"/>
</dbReference>
<keyword evidence="2" id="KW-1185">Reference proteome</keyword>
<organism evidence="1 2">
    <name type="scientific">Plastoroseomonas hellenica</name>
    <dbReference type="NCBI Taxonomy" id="2687306"/>
    <lineage>
        <taxon>Bacteria</taxon>
        <taxon>Pseudomonadati</taxon>
        <taxon>Pseudomonadota</taxon>
        <taxon>Alphaproteobacteria</taxon>
        <taxon>Acetobacterales</taxon>
        <taxon>Acetobacteraceae</taxon>
        <taxon>Plastoroseomonas</taxon>
    </lineage>
</organism>
<reference evidence="2" key="1">
    <citation type="journal article" date="2021" name="Syst. Appl. Microbiol.">
        <title>Roseomonas hellenica sp. nov., isolated from roots of wild-growing Alkanna tinctoria.</title>
        <authorList>
            <person name="Rat A."/>
            <person name="Naranjo H.D."/>
            <person name="Lebbe L."/>
            <person name="Cnockaert M."/>
            <person name="Krigas N."/>
            <person name="Grigoriadou K."/>
            <person name="Maloupa E."/>
            <person name="Willems A."/>
        </authorList>
    </citation>
    <scope>NUCLEOTIDE SEQUENCE [LARGE SCALE GENOMIC DNA]</scope>
    <source>
        <strain evidence="2">LMG 31523</strain>
    </source>
</reference>
<accession>A0ABS5F7B8</accession>
<evidence type="ECO:0000313" key="1">
    <source>
        <dbReference type="EMBL" id="MBR0668381.1"/>
    </source>
</evidence>
<sequence>MPLWVIDGAVTACTFGTAPSTLAVLPHRRATHTRRPMATIFDHAPMVNIKPFGACTSPANPQVAAATAAALGVLTPQPCQPATPSPWIPGSQGRAIQGELALRDACVCPCLWGGTVSIVSAGQATQYVP</sequence>
<dbReference type="RefSeq" id="WP_211856156.1">
    <property type="nucleotide sequence ID" value="NZ_JAAGBB010000055.1"/>
</dbReference>
<dbReference type="InterPro" id="IPR025460">
    <property type="entry name" value="DUF4280"/>
</dbReference>
<name>A0ABS5F7B8_9PROT</name>
<evidence type="ECO:0000313" key="2">
    <source>
        <dbReference type="Proteomes" id="UP001196870"/>
    </source>
</evidence>
<dbReference type="Proteomes" id="UP001196870">
    <property type="component" value="Unassembled WGS sequence"/>
</dbReference>
<proteinExistence type="predicted"/>
<dbReference type="EMBL" id="JAAGBB010000055">
    <property type="protein sequence ID" value="MBR0668381.1"/>
    <property type="molecule type" value="Genomic_DNA"/>
</dbReference>
<protein>
    <submittedName>
        <fullName evidence="1">DUF4280 domain-containing protein</fullName>
    </submittedName>
</protein>
<comment type="caution">
    <text evidence="1">The sequence shown here is derived from an EMBL/GenBank/DDBJ whole genome shotgun (WGS) entry which is preliminary data.</text>
</comment>
<gene>
    <name evidence="1" type="ORF">GXW71_28775</name>
</gene>